<dbReference type="InterPro" id="IPR003819">
    <property type="entry name" value="TauD/TfdA-like"/>
</dbReference>
<dbReference type="PANTHER" id="PTHR30468">
    <property type="entry name" value="ALPHA-KETOGLUTARATE-DEPENDENT SULFONATE DIOXYGENASE"/>
    <property type="match status" value="1"/>
</dbReference>
<keyword evidence="5" id="KW-0408">Iron</keyword>
<evidence type="ECO:0000313" key="7">
    <source>
        <dbReference type="EMBL" id="TWI66573.1"/>
    </source>
</evidence>
<comment type="similarity">
    <text evidence="1">Belongs to the TfdA dioxygenase family.</text>
</comment>
<dbReference type="EMBL" id="VLLB01000003">
    <property type="protein sequence ID" value="TWI66573.1"/>
    <property type="molecule type" value="Genomic_DNA"/>
</dbReference>
<sequence length="293" mass="33335">MNAPATHSAELKLPVLETRKLKNNFGAEIFGVDLATASEDELAAVVAAFHLNGAILLRGQTMDPDALVRFVSQFGQPEKHTLTEYTIPTHPFVYRLSNRIRDGKPIGIHNDGVGWHTDYSYKQEPVMCTMLYAVEVPPEGADTLVADMVAAYDSLPEERRRELDPLQVHHSYQHFMETRDFNRRKLTPEQLADSPDVMHPLIRTHPANGRKALWPSSGTVKGIPGLSTEEALALVDELVAYGTQEQFVYRHKWQVGDVLMWDNRCTMHTGTLFDDQKYIREMHRLWVKGDRPY</sequence>
<keyword evidence="4" id="KW-0560">Oxidoreductase</keyword>
<name>A0A562RCE8_9BURK</name>
<organism evidence="7 8">
    <name type="scientific">Pseudoduganella lurida</name>
    <dbReference type="NCBI Taxonomy" id="1036180"/>
    <lineage>
        <taxon>Bacteria</taxon>
        <taxon>Pseudomonadati</taxon>
        <taxon>Pseudomonadota</taxon>
        <taxon>Betaproteobacteria</taxon>
        <taxon>Burkholderiales</taxon>
        <taxon>Oxalobacteraceae</taxon>
        <taxon>Telluria group</taxon>
        <taxon>Pseudoduganella</taxon>
    </lineage>
</organism>
<dbReference type="GO" id="GO:0046872">
    <property type="term" value="F:metal ion binding"/>
    <property type="evidence" value="ECO:0007669"/>
    <property type="project" value="UniProtKB-KW"/>
</dbReference>
<dbReference type="GO" id="GO:0005737">
    <property type="term" value="C:cytoplasm"/>
    <property type="evidence" value="ECO:0007669"/>
    <property type="project" value="TreeGrafter"/>
</dbReference>
<dbReference type="OrthoDB" id="581608at2"/>
<accession>A0A562RCE8</accession>
<reference evidence="7 8" key="1">
    <citation type="journal article" date="2015" name="Stand. Genomic Sci.">
        <title>Genomic Encyclopedia of Bacterial and Archaeal Type Strains, Phase III: the genomes of soil and plant-associated and newly described type strains.</title>
        <authorList>
            <person name="Whitman W.B."/>
            <person name="Woyke T."/>
            <person name="Klenk H.P."/>
            <person name="Zhou Y."/>
            <person name="Lilburn T.G."/>
            <person name="Beck B.J."/>
            <person name="De Vos P."/>
            <person name="Vandamme P."/>
            <person name="Eisen J.A."/>
            <person name="Garrity G."/>
            <person name="Hugenholtz P."/>
            <person name="Kyrpides N.C."/>
        </authorList>
    </citation>
    <scope>NUCLEOTIDE SEQUENCE [LARGE SCALE GENOMIC DNA]</scope>
    <source>
        <strain evidence="7 8">CGMCC 1.10822</strain>
    </source>
</reference>
<keyword evidence="8" id="KW-1185">Reference proteome</keyword>
<evidence type="ECO:0000256" key="1">
    <source>
        <dbReference type="ARBA" id="ARBA00005896"/>
    </source>
</evidence>
<dbReference type="InterPro" id="IPR051323">
    <property type="entry name" value="AtsK-like"/>
</dbReference>
<dbReference type="RefSeq" id="WP_145649181.1">
    <property type="nucleotide sequence ID" value="NZ_VLLB01000003.1"/>
</dbReference>
<dbReference type="Gene3D" id="3.60.130.10">
    <property type="entry name" value="Clavaminate synthase-like"/>
    <property type="match status" value="1"/>
</dbReference>
<dbReference type="GO" id="GO:0000908">
    <property type="term" value="F:taurine dioxygenase activity"/>
    <property type="evidence" value="ECO:0007669"/>
    <property type="project" value="TreeGrafter"/>
</dbReference>
<dbReference type="GO" id="GO:0006790">
    <property type="term" value="P:sulfur compound metabolic process"/>
    <property type="evidence" value="ECO:0007669"/>
    <property type="project" value="TreeGrafter"/>
</dbReference>
<feature type="domain" description="TauD/TfdA-like" evidence="6">
    <location>
        <begin position="17"/>
        <end position="286"/>
    </location>
</feature>
<evidence type="ECO:0000313" key="8">
    <source>
        <dbReference type="Proteomes" id="UP000318431"/>
    </source>
</evidence>
<keyword evidence="3 7" id="KW-0223">Dioxygenase</keyword>
<protein>
    <submittedName>
        <fullName evidence="7">Taurine dioxygenase</fullName>
    </submittedName>
</protein>
<dbReference type="AlphaFoldDB" id="A0A562RCE8"/>
<evidence type="ECO:0000256" key="5">
    <source>
        <dbReference type="ARBA" id="ARBA00023004"/>
    </source>
</evidence>
<dbReference type="InterPro" id="IPR042098">
    <property type="entry name" value="TauD-like_sf"/>
</dbReference>
<dbReference type="Proteomes" id="UP000318431">
    <property type="component" value="Unassembled WGS sequence"/>
</dbReference>
<comment type="caution">
    <text evidence="7">The sequence shown here is derived from an EMBL/GenBank/DDBJ whole genome shotgun (WGS) entry which is preliminary data.</text>
</comment>
<evidence type="ECO:0000256" key="2">
    <source>
        <dbReference type="ARBA" id="ARBA00022723"/>
    </source>
</evidence>
<dbReference type="SUPFAM" id="SSF51197">
    <property type="entry name" value="Clavaminate synthase-like"/>
    <property type="match status" value="1"/>
</dbReference>
<keyword evidence="2" id="KW-0479">Metal-binding</keyword>
<gene>
    <name evidence="7" type="ORF">IP91_02392</name>
</gene>
<evidence type="ECO:0000256" key="3">
    <source>
        <dbReference type="ARBA" id="ARBA00022964"/>
    </source>
</evidence>
<dbReference type="Pfam" id="PF02668">
    <property type="entry name" value="TauD"/>
    <property type="match status" value="1"/>
</dbReference>
<proteinExistence type="inferred from homology"/>
<dbReference type="PANTHER" id="PTHR30468:SF1">
    <property type="entry name" value="ALPHA-KETOGLUTARATE-DEPENDENT SULFONATE DIOXYGENASE"/>
    <property type="match status" value="1"/>
</dbReference>
<evidence type="ECO:0000259" key="6">
    <source>
        <dbReference type="Pfam" id="PF02668"/>
    </source>
</evidence>
<evidence type="ECO:0000256" key="4">
    <source>
        <dbReference type="ARBA" id="ARBA00023002"/>
    </source>
</evidence>